<dbReference type="Proteomes" id="UP000289886">
    <property type="component" value="Unassembled WGS sequence"/>
</dbReference>
<sequence>MGQEQGLCGGRTSGIDNVGIPLDSRRAALAKVSIPIEDVQKTHLRFTFKHRPSSDSKDKGEKNFAMAFVRLMRPDGTTLRDGLWVSIKMLNWDLKQLQQEQPHLLDRGAVVARKMGFPEIIMPGLWVSIKMLNWDLKQLQQEQPHLLDRGAVVARKMGFPEIIMPGDVRNDIYVTLVQGEFDKCNKTTQKNVEVTMVVCSEEGEVISNVEVTMVVCSEEGEVISVSTAMEQGRAPSSTAA</sequence>
<feature type="domain" description="C2 DOCK-type" evidence="4">
    <location>
        <begin position="169"/>
        <end position="240"/>
    </location>
</feature>
<dbReference type="GO" id="GO:0005886">
    <property type="term" value="C:plasma membrane"/>
    <property type="evidence" value="ECO:0007669"/>
    <property type="project" value="TreeGrafter"/>
</dbReference>
<dbReference type="InterPro" id="IPR027007">
    <property type="entry name" value="C2_DOCK-type_domain"/>
</dbReference>
<evidence type="ECO:0000313" key="6">
    <source>
        <dbReference type="Proteomes" id="UP000289886"/>
    </source>
</evidence>
<dbReference type="GO" id="GO:0016477">
    <property type="term" value="P:cell migration"/>
    <property type="evidence" value="ECO:0007669"/>
    <property type="project" value="TreeGrafter"/>
</dbReference>
<dbReference type="GO" id="GO:0031267">
    <property type="term" value="F:small GTPase binding"/>
    <property type="evidence" value="ECO:0007669"/>
    <property type="project" value="TreeGrafter"/>
</dbReference>
<dbReference type="InterPro" id="IPR032376">
    <property type="entry name" value="DOCK_N"/>
</dbReference>
<keyword evidence="6" id="KW-1185">Reference proteome</keyword>
<dbReference type="Pfam" id="PF14429">
    <property type="entry name" value="DOCK-C2"/>
    <property type="match status" value="2"/>
</dbReference>
<dbReference type="InterPro" id="IPR035892">
    <property type="entry name" value="C2_domain_sf"/>
</dbReference>
<dbReference type="GO" id="GO:0005737">
    <property type="term" value="C:cytoplasm"/>
    <property type="evidence" value="ECO:0007669"/>
    <property type="project" value="UniProtKB-SubCell"/>
</dbReference>
<reference evidence="5 6" key="1">
    <citation type="submission" date="2019-01" db="EMBL/GenBank/DDBJ databases">
        <title>Draft Genome and Complete Hox-Cluster Characterization of the Sterlet Sturgeon (Acipenser ruthenus).</title>
        <authorList>
            <person name="Wei Q."/>
        </authorList>
    </citation>
    <scope>NUCLEOTIDE SEQUENCE [LARGE SCALE GENOMIC DNA]</scope>
    <source>
        <strain evidence="5">WHYD16114868_AA</strain>
        <tissue evidence="5">Blood</tissue>
    </source>
</reference>
<gene>
    <name evidence="5" type="ORF">EOD39_17571</name>
</gene>
<protein>
    <submittedName>
        <fullName evidence="5">Dedicator of cytokinesis protein 2</fullName>
    </submittedName>
</protein>
<dbReference type="GO" id="GO:0005085">
    <property type="term" value="F:guanyl-nucleotide exchange factor activity"/>
    <property type="evidence" value="ECO:0007669"/>
    <property type="project" value="InterPro"/>
</dbReference>
<dbReference type="PANTHER" id="PTHR45653:SF10">
    <property type="entry name" value="MYOBLAST CITY, ISOFORM B"/>
    <property type="match status" value="1"/>
</dbReference>
<keyword evidence="2" id="KW-0963">Cytoplasm</keyword>
<dbReference type="InterPro" id="IPR026791">
    <property type="entry name" value="DOCK"/>
</dbReference>
<dbReference type="GO" id="GO:0007520">
    <property type="term" value="P:myoblast fusion"/>
    <property type="evidence" value="ECO:0007669"/>
    <property type="project" value="TreeGrafter"/>
</dbReference>
<dbReference type="Pfam" id="PF16172">
    <property type="entry name" value="DOCK_N"/>
    <property type="match status" value="1"/>
</dbReference>
<organism evidence="5 6">
    <name type="scientific">Acipenser ruthenus</name>
    <name type="common">Sterlet sturgeon</name>
    <dbReference type="NCBI Taxonomy" id="7906"/>
    <lineage>
        <taxon>Eukaryota</taxon>
        <taxon>Metazoa</taxon>
        <taxon>Chordata</taxon>
        <taxon>Craniata</taxon>
        <taxon>Vertebrata</taxon>
        <taxon>Euteleostomi</taxon>
        <taxon>Actinopterygii</taxon>
        <taxon>Chondrostei</taxon>
        <taxon>Acipenseriformes</taxon>
        <taxon>Acipenseridae</taxon>
        <taxon>Acipenser</taxon>
    </lineage>
</organism>
<dbReference type="GO" id="GO:0007264">
    <property type="term" value="P:small GTPase-mediated signal transduction"/>
    <property type="evidence" value="ECO:0007669"/>
    <property type="project" value="InterPro"/>
</dbReference>
<dbReference type="PROSITE" id="PS51650">
    <property type="entry name" value="C2_DOCK"/>
    <property type="match status" value="2"/>
</dbReference>
<evidence type="ECO:0000259" key="4">
    <source>
        <dbReference type="PROSITE" id="PS51650"/>
    </source>
</evidence>
<feature type="domain" description="C2 DOCK-type" evidence="4">
    <location>
        <begin position="1"/>
        <end position="132"/>
    </location>
</feature>
<dbReference type="AlphaFoldDB" id="A0A444V323"/>
<name>A0A444V323_ACIRT</name>
<dbReference type="Gene3D" id="2.60.40.150">
    <property type="entry name" value="C2 domain"/>
    <property type="match status" value="2"/>
</dbReference>
<comment type="subcellular location">
    <subcellularLocation>
        <location evidence="1">Cytoplasm</location>
    </subcellularLocation>
</comment>
<evidence type="ECO:0000256" key="2">
    <source>
        <dbReference type="ARBA" id="ARBA00022490"/>
    </source>
</evidence>
<dbReference type="EMBL" id="SCEB01002960">
    <property type="protein sequence ID" value="RXM94818.1"/>
    <property type="molecule type" value="Genomic_DNA"/>
</dbReference>
<evidence type="ECO:0000256" key="3">
    <source>
        <dbReference type="PROSITE-ProRule" id="PRU00983"/>
    </source>
</evidence>
<comment type="caution">
    <text evidence="5">The sequence shown here is derived from an EMBL/GenBank/DDBJ whole genome shotgun (WGS) entry which is preliminary data.</text>
</comment>
<dbReference type="PANTHER" id="PTHR45653">
    <property type="entry name" value="DEDICATOR OF CYTOKINESIS"/>
    <property type="match status" value="1"/>
</dbReference>
<accession>A0A444V323</accession>
<proteinExistence type="inferred from homology"/>
<evidence type="ECO:0000256" key="1">
    <source>
        <dbReference type="ARBA" id="ARBA00004496"/>
    </source>
</evidence>
<comment type="similarity">
    <text evidence="3">Belongs to the DOCK family.</text>
</comment>
<evidence type="ECO:0000313" key="5">
    <source>
        <dbReference type="EMBL" id="RXM94818.1"/>
    </source>
</evidence>